<dbReference type="PANTHER" id="PTHR47623:SF1">
    <property type="entry name" value="OS09G0287300 PROTEIN"/>
    <property type="match status" value="1"/>
</dbReference>
<evidence type="ECO:0000313" key="1">
    <source>
        <dbReference type="EMBL" id="TCZ69646.1"/>
    </source>
</evidence>
<gene>
    <name evidence="1" type="ORF">E0486_12035</name>
</gene>
<name>A0A4R4DXT0_9BACT</name>
<accession>A0A4R4DXT0</accession>
<protein>
    <submittedName>
        <fullName evidence="1">Histidine phosphatase family protein</fullName>
    </submittedName>
</protein>
<dbReference type="InterPro" id="IPR029033">
    <property type="entry name" value="His_PPase_superfam"/>
</dbReference>
<proteinExistence type="predicted"/>
<dbReference type="RefSeq" id="WP_131852431.1">
    <property type="nucleotide sequence ID" value="NZ_SKFH01000019.1"/>
</dbReference>
<evidence type="ECO:0000313" key="2">
    <source>
        <dbReference type="Proteomes" id="UP000295164"/>
    </source>
</evidence>
<keyword evidence="2" id="KW-1185">Reference proteome</keyword>
<dbReference type="PANTHER" id="PTHR47623">
    <property type="entry name" value="OS09G0287300 PROTEIN"/>
    <property type="match status" value="1"/>
</dbReference>
<dbReference type="SMART" id="SM00855">
    <property type="entry name" value="PGAM"/>
    <property type="match status" value="1"/>
</dbReference>
<organism evidence="1 2">
    <name type="scientific">Flaviaesturariibacter aridisoli</name>
    <dbReference type="NCBI Taxonomy" id="2545761"/>
    <lineage>
        <taxon>Bacteria</taxon>
        <taxon>Pseudomonadati</taxon>
        <taxon>Bacteroidota</taxon>
        <taxon>Chitinophagia</taxon>
        <taxon>Chitinophagales</taxon>
        <taxon>Chitinophagaceae</taxon>
        <taxon>Flaviaestuariibacter</taxon>
    </lineage>
</organism>
<dbReference type="Pfam" id="PF00300">
    <property type="entry name" value="His_Phos_1"/>
    <property type="match status" value="1"/>
</dbReference>
<dbReference type="SUPFAM" id="SSF53254">
    <property type="entry name" value="Phosphoglycerate mutase-like"/>
    <property type="match status" value="1"/>
</dbReference>
<dbReference type="Gene3D" id="3.40.50.1240">
    <property type="entry name" value="Phosphoglycerate mutase-like"/>
    <property type="match status" value="1"/>
</dbReference>
<dbReference type="Proteomes" id="UP000295164">
    <property type="component" value="Unassembled WGS sequence"/>
</dbReference>
<dbReference type="InterPro" id="IPR013078">
    <property type="entry name" value="His_Pase_superF_clade-1"/>
</dbReference>
<dbReference type="OrthoDB" id="9810154at2"/>
<dbReference type="CDD" id="cd07067">
    <property type="entry name" value="HP_PGM_like"/>
    <property type="match status" value="1"/>
</dbReference>
<sequence length="164" mass="18363">MKVLLLIRHAKASWDDISMKDFDRPLTERGKKDASEMAERVKEKVKVEHFVSSPAKRAKRTARAFAEAFGFGKDDLVLVEPLYEPTPQAFVDAVAALPDNKDVVALFSHNPAITEYVNLLTNVRIDDMPTGAVFAVATDEKSWSAFASADKRFLFFDYPKNPIA</sequence>
<dbReference type="AlphaFoldDB" id="A0A4R4DXT0"/>
<comment type="caution">
    <text evidence="1">The sequence shown here is derived from an EMBL/GenBank/DDBJ whole genome shotgun (WGS) entry which is preliminary data.</text>
</comment>
<reference evidence="1 2" key="1">
    <citation type="submission" date="2019-03" db="EMBL/GenBank/DDBJ databases">
        <authorList>
            <person name="Kim M.K.M."/>
        </authorList>
    </citation>
    <scope>NUCLEOTIDE SEQUENCE [LARGE SCALE GENOMIC DNA]</scope>
    <source>
        <strain evidence="1 2">17J68-15</strain>
    </source>
</reference>
<dbReference type="EMBL" id="SKFH01000019">
    <property type="protein sequence ID" value="TCZ69646.1"/>
    <property type="molecule type" value="Genomic_DNA"/>
</dbReference>